<gene>
    <name evidence="1" type="ORF">NDU88_001836</name>
</gene>
<name>A0AAV7P504_PLEWA</name>
<protein>
    <submittedName>
        <fullName evidence="1">Uncharacterized protein</fullName>
    </submittedName>
</protein>
<evidence type="ECO:0000313" key="2">
    <source>
        <dbReference type="Proteomes" id="UP001066276"/>
    </source>
</evidence>
<dbReference type="AlphaFoldDB" id="A0AAV7P504"/>
<dbReference type="Proteomes" id="UP001066276">
    <property type="component" value="Chromosome 7"/>
</dbReference>
<organism evidence="1 2">
    <name type="scientific">Pleurodeles waltl</name>
    <name type="common">Iberian ribbed newt</name>
    <dbReference type="NCBI Taxonomy" id="8319"/>
    <lineage>
        <taxon>Eukaryota</taxon>
        <taxon>Metazoa</taxon>
        <taxon>Chordata</taxon>
        <taxon>Craniata</taxon>
        <taxon>Vertebrata</taxon>
        <taxon>Euteleostomi</taxon>
        <taxon>Amphibia</taxon>
        <taxon>Batrachia</taxon>
        <taxon>Caudata</taxon>
        <taxon>Salamandroidea</taxon>
        <taxon>Salamandridae</taxon>
        <taxon>Pleurodelinae</taxon>
        <taxon>Pleurodeles</taxon>
    </lineage>
</organism>
<evidence type="ECO:0000313" key="1">
    <source>
        <dbReference type="EMBL" id="KAJ1123366.1"/>
    </source>
</evidence>
<sequence length="120" mass="13869">MRVARGSKAVMMDEVPHCSEEREELYTTRSAHYFSFIKRCHLFHFITACLPLATSLMRRKRVPANSQPGFHSRGCLQRGKRQPMAAAEGCAARIRPFHWLVPRELPETAPLRVRFGYQAR</sequence>
<accession>A0AAV7P504</accession>
<comment type="caution">
    <text evidence="1">The sequence shown here is derived from an EMBL/GenBank/DDBJ whole genome shotgun (WGS) entry which is preliminary data.</text>
</comment>
<proteinExistence type="predicted"/>
<dbReference type="EMBL" id="JANPWB010000011">
    <property type="protein sequence ID" value="KAJ1123366.1"/>
    <property type="molecule type" value="Genomic_DNA"/>
</dbReference>
<reference evidence="1" key="1">
    <citation type="journal article" date="2022" name="bioRxiv">
        <title>Sequencing and chromosome-scale assembly of the giantPleurodeles waltlgenome.</title>
        <authorList>
            <person name="Brown T."/>
            <person name="Elewa A."/>
            <person name="Iarovenko S."/>
            <person name="Subramanian E."/>
            <person name="Araus A.J."/>
            <person name="Petzold A."/>
            <person name="Susuki M."/>
            <person name="Suzuki K.-i.T."/>
            <person name="Hayashi T."/>
            <person name="Toyoda A."/>
            <person name="Oliveira C."/>
            <person name="Osipova E."/>
            <person name="Leigh N.D."/>
            <person name="Simon A."/>
            <person name="Yun M.H."/>
        </authorList>
    </citation>
    <scope>NUCLEOTIDE SEQUENCE</scope>
    <source>
        <strain evidence="1">20211129_DDA</strain>
        <tissue evidence="1">Liver</tissue>
    </source>
</reference>
<keyword evidence="2" id="KW-1185">Reference proteome</keyword>